<accession>A0A167NID7</accession>
<evidence type="ECO:0000313" key="1">
    <source>
        <dbReference type="EMBL" id="KZO97747.1"/>
    </source>
</evidence>
<gene>
    <name evidence="1" type="ORF">CALVIDRAFT_59389</name>
</gene>
<dbReference type="OrthoDB" id="3364144at2759"/>
<protein>
    <submittedName>
        <fullName evidence="1">Uncharacterized protein</fullName>
    </submittedName>
</protein>
<dbReference type="Proteomes" id="UP000076738">
    <property type="component" value="Unassembled WGS sequence"/>
</dbReference>
<dbReference type="AlphaFoldDB" id="A0A167NID7"/>
<organism evidence="1 2">
    <name type="scientific">Calocera viscosa (strain TUFC12733)</name>
    <dbReference type="NCBI Taxonomy" id="1330018"/>
    <lineage>
        <taxon>Eukaryota</taxon>
        <taxon>Fungi</taxon>
        <taxon>Dikarya</taxon>
        <taxon>Basidiomycota</taxon>
        <taxon>Agaricomycotina</taxon>
        <taxon>Dacrymycetes</taxon>
        <taxon>Dacrymycetales</taxon>
        <taxon>Dacrymycetaceae</taxon>
        <taxon>Calocera</taxon>
    </lineage>
</organism>
<reference evidence="1 2" key="1">
    <citation type="journal article" date="2016" name="Mol. Biol. Evol.">
        <title>Comparative Genomics of Early-Diverging Mushroom-Forming Fungi Provides Insights into the Origins of Lignocellulose Decay Capabilities.</title>
        <authorList>
            <person name="Nagy L.G."/>
            <person name="Riley R."/>
            <person name="Tritt A."/>
            <person name="Adam C."/>
            <person name="Daum C."/>
            <person name="Floudas D."/>
            <person name="Sun H."/>
            <person name="Yadav J.S."/>
            <person name="Pangilinan J."/>
            <person name="Larsson K.H."/>
            <person name="Matsuura K."/>
            <person name="Barry K."/>
            <person name="Labutti K."/>
            <person name="Kuo R."/>
            <person name="Ohm R.A."/>
            <person name="Bhattacharya S.S."/>
            <person name="Shirouzu T."/>
            <person name="Yoshinaga Y."/>
            <person name="Martin F.M."/>
            <person name="Grigoriev I.V."/>
            <person name="Hibbett D.S."/>
        </authorList>
    </citation>
    <scope>NUCLEOTIDE SEQUENCE [LARGE SCALE GENOMIC DNA]</scope>
    <source>
        <strain evidence="1 2">TUFC12733</strain>
    </source>
</reference>
<keyword evidence="2" id="KW-1185">Reference proteome</keyword>
<dbReference type="EMBL" id="KV417278">
    <property type="protein sequence ID" value="KZO97747.1"/>
    <property type="molecule type" value="Genomic_DNA"/>
</dbReference>
<evidence type="ECO:0000313" key="2">
    <source>
        <dbReference type="Proteomes" id="UP000076738"/>
    </source>
</evidence>
<sequence>MATTQTPINIETEHEPTYEAFAQTGEVSPTVVQNEENSMRRLEGPVVKQVSIDDYDDKHVRVCATKRTLTIKHWLLTPAPKSGVSAWGTGITGVGWARDFRRMFPTGKAFDHSYVVKYRNPFLGIRAGFTVQDPERFLYTIEKLEPAIHTKVLPDVTEYVGIKPPVEHKEEPQAE</sequence>
<name>A0A167NID7_CALVF</name>
<proteinExistence type="predicted"/>